<protein>
    <submittedName>
        <fullName evidence="1">Uncharacterized protein</fullName>
    </submittedName>
</protein>
<organism evidence="1 2">
    <name type="scientific">Lactuca virosa</name>
    <dbReference type="NCBI Taxonomy" id="75947"/>
    <lineage>
        <taxon>Eukaryota</taxon>
        <taxon>Viridiplantae</taxon>
        <taxon>Streptophyta</taxon>
        <taxon>Embryophyta</taxon>
        <taxon>Tracheophyta</taxon>
        <taxon>Spermatophyta</taxon>
        <taxon>Magnoliopsida</taxon>
        <taxon>eudicotyledons</taxon>
        <taxon>Gunneridae</taxon>
        <taxon>Pentapetalae</taxon>
        <taxon>asterids</taxon>
        <taxon>campanulids</taxon>
        <taxon>Asterales</taxon>
        <taxon>Asteraceae</taxon>
        <taxon>Cichorioideae</taxon>
        <taxon>Cichorieae</taxon>
        <taxon>Lactucinae</taxon>
        <taxon>Lactuca</taxon>
    </lineage>
</organism>
<dbReference type="EMBL" id="CAKMRJ010000001">
    <property type="protein sequence ID" value="CAH1412173.1"/>
    <property type="molecule type" value="Genomic_DNA"/>
</dbReference>
<evidence type="ECO:0000313" key="1">
    <source>
        <dbReference type="EMBL" id="CAH1412173.1"/>
    </source>
</evidence>
<proteinExistence type="predicted"/>
<accession>A0AAU9LI87</accession>
<dbReference type="AlphaFoldDB" id="A0AAU9LI87"/>
<keyword evidence="2" id="KW-1185">Reference proteome</keyword>
<gene>
    <name evidence="1" type="ORF">LVIROSA_LOCUS207</name>
</gene>
<evidence type="ECO:0000313" key="2">
    <source>
        <dbReference type="Proteomes" id="UP001157418"/>
    </source>
</evidence>
<sequence>MKQSEAPGRSSVETSSTPTSLILSSTIETTLIDTSTSLPTFTSPIASSLSASTISPNFSNIMHQPITSLFSSQSTEGKKLVHEEDQDDDDVMVSFAEIQFDPEEDNIPDHMLMSGKHYKILNHKFNLLLQIQEDTGGRSS</sequence>
<comment type="caution">
    <text evidence="1">The sequence shown here is derived from an EMBL/GenBank/DDBJ whole genome shotgun (WGS) entry which is preliminary data.</text>
</comment>
<name>A0AAU9LI87_9ASTR</name>
<reference evidence="1 2" key="1">
    <citation type="submission" date="2022-01" db="EMBL/GenBank/DDBJ databases">
        <authorList>
            <person name="Xiong W."/>
            <person name="Schranz E."/>
        </authorList>
    </citation>
    <scope>NUCLEOTIDE SEQUENCE [LARGE SCALE GENOMIC DNA]</scope>
</reference>
<dbReference type="Proteomes" id="UP001157418">
    <property type="component" value="Unassembled WGS sequence"/>
</dbReference>